<reference evidence="1" key="2">
    <citation type="submission" date="2024-10" db="UniProtKB">
        <authorList>
            <consortium name="EnsemblProtists"/>
        </authorList>
    </citation>
    <scope>IDENTIFICATION</scope>
</reference>
<name>A0A0D3IMV9_EMIH1</name>
<evidence type="ECO:0000313" key="2">
    <source>
        <dbReference type="Proteomes" id="UP000013827"/>
    </source>
</evidence>
<accession>A0A0D3IMV9</accession>
<protein>
    <submittedName>
        <fullName evidence="1">Uncharacterized protein</fullName>
    </submittedName>
</protein>
<dbReference type="EnsemblProtists" id="EOD06290">
    <property type="protein sequence ID" value="EOD06290"/>
    <property type="gene ID" value="EMIHUDRAFT_317271"/>
</dbReference>
<sequence>MAVKLIPVVGQNGEQRDFRLRVATRYFVGPALWPRVNALFDRFQALESNPNETSNEERDRVLKELTRLVGDDALGRIVSATEPPTT</sequence>
<dbReference type="GeneID" id="17252439"/>
<dbReference type="PaxDb" id="2903-EOD06290"/>
<dbReference type="AlphaFoldDB" id="A0A0D3IMV9"/>
<dbReference type="RefSeq" id="XP_005765023.1">
    <property type="nucleotide sequence ID" value="XM_005764966.1"/>
</dbReference>
<evidence type="ECO:0000313" key="1">
    <source>
        <dbReference type="EnsemblProtists" id="EOD12594"/>
    </source>
</evidence>
<reference evidence="2" key="1">
    <citation type="journal article" date="2013" name="Nature">
        <title>Pan genome of the phytoplankton Emiliania underpins its global distribution.</title>
        <authorList>
            <person name="Read B.A."/>
            <person name="Kegel J."/>
            <person name="Klute M.J."/>
            <person name="Kuo A."/>
            <person name="Lefebvre S.C."/>
            <person name="Maumus F."/>
            <person name="Mayer C."/>
            <person name="Miller J."/>
            <person name="Monier A."/>
            <person name="Salamov A."/>
            <person name="Young J."/>
            <person name="Aguilar M."/>
            <person name="Claverie J.M."/>
            <person name="Frickenhaus S."/>
            <person name="Gonzalez K."/>
            <person name="Herman E.K."/>
            <person name="Lin Y.C."/>
            <person name="Napier J."/>
            <person name="Ogata H."/>
            <person name="Sarno A.F."/>
            <person name="Shmutz J."/>
            <person name="Schroeder D."/>
            <person name="de Vargas C."/>
            <person name="Verret F."/>
            <person name="von Dassow P."/>
            <person name="Valentin K."/>
            <person name="Van de Peer Y."/>
            <person name="Wheeler G."/>
            <person name="Dacks J.B."/>
            <person name="Delwiche C.F."/>
            <person name="Dyhrman S.T."/>
            <person name="Glockner G."/>
            <person name="John U."/>
            <person name="Richards T."/>
            <person name="Worden A.Z."/>
            <person name="Zhang X."/>
            <person name="Grigoriev I.V."/>
            <person name="Allen A.E."/>
            <person name="Bidle K."/>
            <person name="Borodovsky M."/>
            <person name="Bowler C."/>
            <person name="Brownlee C."/>
            <person name="Cock J.M."/>
            <person name="Elias M."/>
            <person name="Gladyshev V.N."/>
            <person name="Groth M."/>
            <person name="Guda C."/>
            <person name="Hadaegh A."/>
            <person name="Iglesias-Rodriguez M.D."/>
            <person name="Jenkins J."/>
            <person name="Jones B.M."/>
            <person name="Lawson T."/>
            <person name="Leese F."/>
            <person name="Lindquist E."/>
            <person name="Lobanov A."/>
            <person name="Lomsadze A."/>
            <person name="Malik S.B."/>
            <person name="Marsh M.E."/>
            <person name="Mackinder L."/>
            <person name="Mock T."/>
            <person name="Mueller-Roeber B."/>
            <person name="Pagarete A."/>
            <person name="Parker M."/>
            <person name="Probert I."/>
            <person name="Quesneville H."/>
            <person name="Raines C."/>
            <person name="Rensing S.A."/>
            <person name="Riano-Pachon D.M."/>
            <person name="Richier S."/>
            <person name="Rokitta S."/>
            <person name="Shiraiwa Y."/>
            <person name="Soanes D.M."/>
            <person name="van der Giezen M."/>
            <person name="Wahlund T.M."/>
            <person name="Williams B."/>
            <person name="Wilson W."/>
            <person name="Wolfe G."/>
            <person name="Wurch L.L."/>
        </authorList>
    </citation>
    <scope>NUCLEOTIDE SEQUENCE</scope>
</reference>
<organism evidence="1 2">
    <name type="scientific">Emiliania huxleyi (strain CCMP1516)</name>
    <dbReference type="NCBI Taxonomy" id="280463"/>
    <lineage>
        <taxon>Eukaryota</taxon>
        <taxon>Haptista</taxon>
        <taxon>Haptophyta</taxon>
        <taxon>Prymnesiophyceae</taxon>
        <taxon>Isochrysidales</taxon>
        <taxon>Noelaerhabdaceae</taxon>
        <taxon>Emiliania</taxon>
    </lineage>
</organism>
<dbReference type="KEGG" id="ehx:EMIHUDRAFT_317271"/>
<dbReference type="HOGENOM" id="CLU_2502652_0_0_1"/>
<proteinExistence type="predicted"/>
<dbReference type="EnsemblProtists" id="EOD12594">
    <property type="protein sequence ID" value="EOD12594"/>
    <property type="gene ID" value="EMIHUDRAFT_311371"/>
</dbReference>
<dbReference type="Proteomes" id="UP000013827">
    <property type="component" value="Unassembled WGS sequence"/>
</dbReference>
<keyword evidence="2" id="KW-1185">Reference proteome</keyword>
<dbReference type="GeneID" id="17258797"/>
<dbReference type="RefSeq" id="XP_005758719.1">
    <property type="nucleotide sequence ID" value="XM_005758662.1"/>
</dbReference>
<dbReference type="KEGG" id="ehx:EMIHUDRAFT_311371"/>